<gene>
    <name evidence="2" type="ORF">ENK37_04880</name>
</gene>
<proteinExistence type="predicted"/>
<name>A0A7C4Z5K5_9DEIN</name>
<dbReference type="InterPro" id="IPR014044">
    <property type="entry name" value="CAP_dom"/>
</dbReference>
<sequence length="319" mass="35880">MRSVWALSLLLALALAQTPLELEAFQRSNEARAAHGLGALAWDDAAYRAARAHALDMLERGYFDHVNPEGQGPADRMWAAGVIEARVGENLAFYEGYPPEHAARVVVGDWLNSPPHRRSLLDPEFTHLGLALVQKGDRVVVVQNFLARPFKVWVWQTPSRMREGYLRYQGRSRATVGLFVNDALRVALQPPRWSGQLELEPGSTVTLGVWGGDRYQLACRFTLPKTGCAHPKLEWSANYQERWVPSVRLQLGLPSEEFWLAYGPEPILLRSLRGDAVVEVPAAWRVVWVGVLREGHVEYTHRIPLKGPTSERGQKGEER</sequence>
<comment type="caution">
    <text evidence="2">The sequence shown here is derived from an EMBL/GenBank/DDBJ whole genome shotgun (WGS) entry which is preliminary data.</text>
</comment>
<dbReference type="PANTHER" id="PTHR31157">
    <property type="entry name" value="SCP DOMAIN-CONTAINING PROTEIN"/>
    <property type="match status" value="1"/>
</dbReference>
<dbReference type="CDD" id="cd05379">
    <property type="entry name" value="CAP_bacterial"/>
    <property type="match status" value="1"/>
</dbReference>
<dbReference type="Pfam" id="PF00188">
    <property type="entry name" value="CAP"/>
    <property type="match status" value="1"/>
</dbReference>
<dbReference type="SUPFAM" id="SSF55797">
    <property type="entry name" value="PR-1-like"/>
    <property type="match status" value="1"/>
</dbReference>
<protein>
    <submittedName>
        <fullName evidence="2">CAP domain-containing protein</fullName>
    </submittedName>
</protein>
<organism evidence="2">
    <name type="scientific">Oceanithermus profundus</name>
    <dbReference type="NCBI Taxonomy" id="187137"/>
    <lineage>
        <taxon>Bacteria</taxon>
        <taxon>Thermotogati</taxon>
        <taxon>Deinococcota</taxon>
        <taxon>Deinococci</taxon>
        <taxon>Thermales</taxon>
        <taxon>Thermaceae</taxon>
        <taxon>Oceanithermus</taxon>
    </lineage>
</organism>
<dbReference type="AlphaFoldDB" id="A0A7C4Z5K5"/>
<dbReference type="EMBL" id="DRPZ01000134">
    <property type="protein sequence ID" value="HGY09375.1"/>
    <property type="molecule type" value="Genomic_DNA"/>
</dbReference>
<accession>A0A7C4Z5K5</accession>
<dbReference type="InterPro" id="IPR035940">
    <property type="entry name" value="CAP_sf"/>
</dbReference>
<evidence type="ECO:0000259" key="1">
    <source>
        <dbReference type="Pfam" id="PF00188"/>
    </source>
</evidence>
<feature type="domain" description="SCP" evidence="1">
    <location>
        <begin position="28"/>
        <end position="145"/>
    </location>
</feature>
<dbReference type="PANTHER" id="PTHR31157:SF1">
    <property type="entry name" value="SCP DOMAIN-CONTAINING PROTEIN"/>
    <property type="match status" value="1"/>
</dbReference>
<reference evidence="2" key="1">
    <citation type="journal article" date="2020" name="mSystems">
        <title>Genome- and Community-Level Interaction Insights into Carbon Utilization and Element Cycling Functions of Hydrothermarchaeota in Hydrothermal Sediment.</title>
        <authorList>
            <person name="Zhou Z."/>
            <person name="Liu Y."/>
            <person name="Xu W."/>
            <person name="Pan J."/>
            <person name="Luo Z.H."/>
            <person name="Li M."/>
        </authorList>
    </citation>
    <scope>NUCLEOTIDE SEQUENCE [LARGE SCALE GENOMIC DNA]</scope>
    <source>
        <strain evidence="2">HyVt-570</strain>
    </source>
</reference>
<dbReference type="Gene3D" id="3.40.33.10">
    <property type="entry name" value="CAP"/>
    <property type="match status" value="1"/>
</dbReference>
<evidence type="ECO:0000313" key="2">
    <source>
        <dbReference type="EMBL" id="HGY09375.1"/>
    </source>
</evidence>
<dbReference type="Proteomes" id="UP000885759">
    <property type="component" value="Unassembled WGS sequence"/>
</dbReference>